<gene>
    <name evidence="1" type="ORF">JKL49_18180</name>
</gene>
<dbReference type="Gene3D" id="2.160.20.120">
    <property type="match status" value="1"/>
</dbReference>
<sequence>MTQAGPGQVIASHVDGKLTATVDGDGPSWWRRVASTATLVMKGKGRIDDRGTVGTLSAQMKGSGLITIRLVAGQAKVAYDGDGDVRWGRPKGKKFCAGLACY</sequence>
<dbReference type="AlphaFoldDB" id="A0A974P1P8"/>
<protein>
    <submittedName>
        <fullName evidence="1">Uncharacterized protein</fullName>
    </submittedName>
</protein>
<accession>A0A974P1P8</accession>
<proteinExistence type="predicted"/>
<name>A0A974P1P8_9CAUL</name>
<dbReference type="EMBL" id="CP068570">
    <property type="protein sequence ID" value="QQZ49088.1"/>
    <property type="molecule type" value="Genomic_DNA"/>
</dbReference>
<evidence type="ECO:0000313" key="1">
    <source>
        <dbReference type="EMBL" id="QQZ49088.1"/>
    </source>
</evidence>
<organism evidence="1">
    <name type="scientific">Phenylobacterium glaciei</name>
    <dbReference type="NCBI Taxonomy" id="2803784"/>
    <lineage>
        <taxon>Bacteria</taxon>
        <taxon>Pseudomonadati</taxon>
        <taxon>Pseudomonadota</taxon>
        <taxon>Alphaproteobacteria</taxon>
        <taxon>Caulobacterales</taxon>
        <taxon>Caulobacteraceae</taxon>
        <taxon>Phenylobacterium</taxon>
    </lineage>
</organism>
<reference evidence="1" key="1">
    <citation type="submission" date="2021-01" db="EMBL/GenBank/DDBJ databases">
        <title>Genome sequence of Phenylobacterium sp. 20VBR1 isolated from a valley glaceir, Ny-Alesund, Svalbard.</title>
        <authorList>
            <person name="Thomas F.A."/>
            <person name="Krishnan K.P."/>
            <person name="Sinha R.K."/>
        </authorList>
    </citation>
    <scope>NUCLEOTIDE SEQUENCE</scope>
    <source>
        <strain evidence="1">20VBR1</strain>
    </source>
</reference>